<protein>
    <submittedName>
        <fullName evidence="2">Uncharacterized protein</fullName>
    </submittedName>
</protein>
<feature type="compositionally biased region" description="Polar residues" evidence="1">
    <location>
        <begin position="287"/>
        <end position="296"/>
    </location>
</feature>
<proteinExistence type="predicted"/>
<gene>
    <name evidence="2" type="ORF">AK812_SmicGene39516</name>
</gene>
<evidence type="ECO:0000313" key="2">
    <source>
        <dbReference type="EMBL" id="OLP80112.1"/>
    </source>
</evidence>
<sequence length="438" mass="47579">MSAAVRERNRQVSGASSYKRAAPIFHREDHRIYMLILALDYANSKQRLPSVNDAKHMEELAKQCGVHEVLTLYNTQCTKDAVRRAIRSAGWTSGGGLRPNGMGVNRVQQADDGSLFQPSVSRERSDGLKWLARCLFPQARGKSNYQTRVNIDSAADSMEAWDLPTLPAGGTAGQQVHEDASQPTRAEKPSTRSPSSAQPADADTSRRRQTVDQALAEQGSQPQQLPAELLDELVPTSNVGELLPPLPAHGHQRQTPEQVIENEAPKEKRLEDNLVLRERPASFRRALTSTSSSRPTTAGEESAATQGSRISGKSSWRSQWTPGQVSSTTSSEMRDQPPSPPQSDHRTLSGQSATAFDDPEFLVALKRASESDNARFAAPPALGQRKWGKQFGVPDEAAASVATASCNSADLETETAGHEQASMQTNFSDLALSFANLD</sequence>
<dbReference type="OrthoDB" id="440295at2759"/>
<name>A0A1Q9CB00_SYMMI</name>
<dbReference type="EMBL" id="LSRX01001414">
    <property type="protein sequence ID" value="OLP80112.1"/>
    <property type="molecule type" value="Genomic_DNA"/>
</dbReference>
<comment type="caution">
    <text evidence="2">The sequence shown here is derived from an EMBL/GenBank/DDBJ whole genome shotgun (WGS) entry which is preliminary data.</text>
</comment>
<feature type="compositionally biased region" description="Basic and acidic residues" evidence="1">
    <location>
        <begin position="263"/>
        <end position="281"/>
    </location>
</feature>
<feature type="region of interest" description="Disordered" evidence="1">
    <location>
        <begin position="238"/>
        <end position="355"/>
    </location>
</feature>
<reference evidence="2 3" key="1">
    <citation type="submission" date="2016-02" db="EMBL/GenBank/DDBJ databases">
        <title>Genome analysis of coral dinoflagellate symbionts highlights evolutionary adaptations to a symbiotic lifestyle.</title>
        <authorList>
            <person name="Aranda M."/>
            <person name="Li Y."/>
            <person name="Liew Y.J."/>
            <person name="Baumgarten S."/>
            <person name="Simakov O."/>
            <person name="Wilson M."/>
            <person name="Piel J."/>
            <person name="Ashoor H."/>
            <person name="Bougouffa S."/>
            <person name="Bajic V.B."/>
            <person name="Ryu T."/>
            <person name="Ravasi T."/>
            <person name="Bayer T."/>
            <person name="Micklem G."/>
            <person name="Kim H."/>
            <person name="Bhak J."/>
            <person name="Lajeunesse T.C."/>
            <person name="Voolstra C.R."/>
        </authorList>
    </citation>
    <scope>NUCLEOTIDE SEQUENCE [LARGE SCALE GENOMIC DNA]</scope>
    <source>
        <strain evidence="2 3">CCMP2467</strain>
    </source>
</reference>
<evidence type="ECO:0000256" key="1">
    <source>
        <dbReference type="SAM" id="MobiDB-lite"/>
    </source>
</evidence>
<accession>A0A1Q9CB00</accession>
<feature type="compositionally biased region" description="Basic and acidic residues" evidence="1">
    <location>
        <begin position="176"/>
        <end position="190"/>
    </location>
</feature>
<evidence type="ECO:0000313" key="3">
    <source>
        <dbReference type="Proteomes" id="UP000186817"/>
    </source>
</evidence>
<keyword evidence="3" id="KW-1185">Reference proteome</keyword>
<dbReference type="Proteomes" id="UP000186817">
    <property type="component" value="Unassembled WGS sequence"/>
</dbReference>
<dbReference type="AlphaFoldDB" id="A0A1Q9CB00"/>
<feature type="region of interest" description="Disordered" evidence="1">
    <location>
        <begin position="162"/>
        <end position="225"/>
    </location>
</feature>
<organism evidence="2 3">
    <name type="scientific">Symbiodinium microadriaticum</name>
    <name type="common">Dinoflagellate</name>
    <name type="synonym">Zooxanthella microadriatica</name>
    <dbReference type="NCBI Taxonomy" id="2951"/>
    <lineage>
        <taxon>Eukaryota</taxon>
        <taxon>Sar</taxon>
        <taxon>Alveolata</taxon>
        <taxon>Dinophyceae</taxon>
        <taxon>Suessiales</taxon>
        <taxon>Symbiodiniaceae</taxon>
        <taxon>Symbiodinium</taxon>
    </lineage>
</organism>
<feature type="compositionally biased region" description="Polar residues" evidence="1">
    <location>
        <begin position="303"/>
        <end position="331"/>
    </location>
</feature>